<accession>A0AAD5WYU9</accession>
<sequence>MSISQTSQSIGTQRTNVRGTVRFAAPYDELQDGSLNLYYNCPTEVMNRDEALRCLGISKQKFEAGNSDAALKFAKKAQALEETEEITQWLAFLDKHGNTSSPSTQSASASTSSKPTSSNLRNRSKPSASSSSSSTPAEEDKPSRPFTPDQIEGIKRIKACKAKGDLYAILGLEKGSTEAEIKKAYRKLALQYHPDKCGAPGTDDAFKAIGHAFAVLGDADKKE</sequence>
<name>A0AAD5WYU9_9FUNG</name>
<dbReference type="PROSITE" id="PS50076">
    <property type="entry name" value="DNAJ_2"/>
    <property type="match status" value="1"/>
</dbReference>
<dbReference type="EMBL" id="JADGJD010001074">
    <property type="protein sequence ID" value="KAJ3046874.1"/>
    <property type="molecule type" value="Genomic_DNA"/>
</dbReference>
<feature type="compositionally biased region" description="Low complexity" evidence="1">
    <location>
        <begin position="99"/>
        <end position="118"/>
    </location>
</feature>
<dbReference type="GO" id="GO:0030544">
    <property type="term" value="F:Hsp70 protein binding"/>
    <property type="evidence" value="ECO:0007669"/>
    <property type="project" value="TreeGrafter"/>
</dbReference>
<proteinExistence type="predicted"/>
<dbReference type="GO" id="GO:0071218">
    <property type="term" value="P:cellular response to misfolded protein"/>
    <property type="evidence" value="ECO:0007669"/>
    <property type="project" value="TreeGrafter"/>
</dbReference>
<dbReference type="InterPro" id="IPR036869">
    <property type="entry name" value="J_dom_sf"/>
</dbReference>
<reference evidence="3" key="1">
    <citation type="submission" date="2020-05" db="EMBL/GenBank/DDBJ databases">
        <title>Phylogenomic resolution of chytrid fungi.</title>
        <authorList>
            <person name="Stajich J.E."/>
            <person name="Amses K."/>
            <person name="Simmons R."/>
            <person name="Seto K."/>
            <person name="Myers J."/>
            <person name="Bonds A."/>
            <person name="Quandt C.A."/>
            <person name="Barry K."/>
            <person name="Liu P."/>
            <person name="Grigoriev I."/>
            <person name="Longcore J.E."/>
            <person name="James T.Y."/>
        </authorList>
    </citation>
    <scope>NUCLEOTIDE SEQUENCE</scope>
    <source>
        <strain evidence="3">JEL0318</strain>
    </source>
</reference>
<feature type="domain" description="J" evidence="2">
    <location>
        <begin position="165"/>
        <end position="223"/>
    </location>
</feature>
<feature type="region of interest" description="Disordered" evidence="1">
    <location>
        <begin position="97"/>
        <end position="152"/>
    </location>
</feature>
<gene>
    <name evidence="3" type="primary">DNAJB14</name>
    <name evidence="3" type="ORF">HK097_000435</name>
</gene>
<evidence type="ECO:0000313" key="4">
    <source>
        <dbReference type="Proteomes" id="UP001212841"/>
    </source>
</evidence>
<dbReference type="SUPFAM" id="SSF46565">
    <property type="entry name" value="Chaperone J-domain"/>
    <property type="match status" value="1"/>
</dbReference>
<dbReference type="PRINTS" id="PR00625">
    <property type="entry name" value="JDOMAIN"/>
</dbReference>
<dbReference type="PANTHER" id="PTHR43908:SF3">
    <property type="entry name" value="AT29763P-RELATED"/>
    <property type="match status" value="1"/>
</dbReference>
<dbReference type="AlphaFoldDB" id="A0AAD5WYU9"/>
<dbReference type="InterPro" id="IPR001623">
    <property type="entry name" value="DnaJ_domain"/>
</dbReference>
<dbReference type="InterPro" id="IPR051100">
    <property type="entry name" value="DnaJ_subfamily_B/C"/>
</dbReference>
<dbReference type="GO" id="GO:0005789">
    <property type="term" value="C:endoplasmic reticulum membrane"/>
    <property type="evidence" value="ECO:0007669"/>
    <property type="project" value="TreeGrafter"/>
</dbReference>
<dbReference type="CDD" id="cd06257">
    <property type="entry name" value="DnaJ"/>
    <property type="match status" value="1"/>
</dbReference>
<comment type="caution">
    <text evidence="3">The sequence shown here is derived from an EMBL/GenBank/DDBJ whole genome shotgun (WGS) entry which is preliminary data.</text>
</comment>
<dbReference type="Pfam" id="PF00226">
    <property type="entry name" value="DnaJ"/>
    <property type="match status" value="1"/>
</dbReference>
<evidence type="ECO:0000313" key="3">
    <source>
        <dbReference type="EMBL" id="KAJ3046874.1"/>
    </source>
</evidence>
<dbReference type="SMART" id="SM00271">
    <property type="entry name" value="DnaJ"/>
    <property type="match status" value="1"/>
</dbReference>
<dbReference type="PANTHER" id="PTHR43908">
    <property type="entry name" value="AT29763P-RELATED"/>
    <property type="match status" value="1"/>
</dbReference>
<keyword evidence="4" id="KW-1185">Reference proteome</keyword>
<organism evidence="3 4">
    <name type="scientific">Rhizophlyctis rosea</name>
    <dbReference type="NCBI Taxonomy" id="64517"/>
    <lineage>
        <taxon>Eukaryota</taxon>
        <taxon>Fungi</taxon>
        <taxon>Fungi incertae sedis</taxon>
        <taxon>Chytridiomycota</taxon>
        <taxon>Chytridiomycota incertae sedis</taxon>
        <taxon>Chytridiomycetes</taxon>
        <taxon>Rhizophlyctidales</taxon>
        <taxon>Rhizophlyctidaceae</taxon>
        <taxon>Rhizophlyctis</taxon>
    </lineage>
</organism>
<feature type="non-terminal residue" evidence="3">
    <location>
        <position position="1"/>
    </location>
</feature>
<feature type="compositionally biased region" description="Low complexity" evidence="1">
    <location>
        <begin position="125"/>
        <end position="134"/>
    </location>
</feature>
<evidence type="ECO:0000256" key="1">
    <source>
        <dbReference type="SAM" id="MobiDB-lite"/>
    </source>
</evidence>
<evidence type="ECO:0000259" key="2">
    <source>
        <dbReference type="PROSITE" id="PS50076"/>
    </source>
</evidence>
<protein>
    <submittedName>
        <fullName evidence="3">DnaJ sub B member 14</fullName>
    </submittedName>
</protein>
<dbReference type="Proteomes" id="UP001212841">
    <property type="component" value="Unassembled WGS sequence"/>
</dbReference>
<dbReference type="Gene3D" id="1.10.287.110">
    <property type="entry name" value="DnaJ domain"/>
    <property type="match status" value="1"/>
</dbReference>